<dbReference type="GO" id="GO:0022625">
    <property type="term" value="C:cytosolic large ribosomal subunit"/>
    <property type="evidence" value="ECO:0007669"/>
    <property type="project" value="TreeGrafter"/>
</dbReference>
<evidence type="ECO:0000256" key="4">
    <source>
        <dbReference type="HAMAP-Rule" id="MF_01368"/>
    </source>
</evidence>
<organism evidence="6 7">
    <name type="scientific">Halanaerobium salsuginis</name>
    <dbReference type="NCBI Taxonomy" id="29563"/>
    <lineage>
        <taxon>Bacteria</taxon>
        <taxon>Bacillati</taxon>
        <taxon>Bacillota</taxon>
        <taxon>Clostridia</taxon>
        <taxon>Halanaerobiales</taxon>
        <taxon>Halanaerobiaceae</taxon>
        <taxon>Halanaerobium</taxon>
    </lineage>
</organism>
<evidence type="ECO:0000313" key="6">
    <source>
        <dbReference type="EMBL" id="SFL90763.1"/>
    </source>
</evidence>
<protein>
    <recommendedName>
        <fullName evidence="4">Large ribosomal subunit protein bL17</fullName>
    </recommendedName>
</protein>
<gene>
    <name evidence="4" type="primary">rplQ</name>
    <name evidence="6" type="ORF">SAMN02983006_02326</name>
</gene>
<dbReference type="Proteomes" id="UP000199006">
    <property type="component" value="Unassembled WGS sequence"/>
</dbReference>
<dbReference type="SUPFAM" id="SSF64263">
    <property type="entry name" value="Prokaryotic ribosomal protein L17"/>
    <property type="match status" value="1"/>
</dbReference>
<dbReference type="STRING" id="29563.SAMN02983006_02326"/>
<dbReference type="PANTHER" id="PTHR14413">
    <property type="entry name" value="RIBOSOMAL PROTEIN L17"/>
    <property type="match status" value="1"/>
</dbReference>
<dbReference type="Pfam" id="PF01196">
    <property type="entry name" value="Ribosomal_L17"/>
    <property type="match status" value="1"/>
</dbReference>
<dbReference type="RefSeq" id="WP_089862355.1">
    <property type="nucleotide sequence ID" value="NZ_FOTI01000041.1"/>
</dbReference>
<dbReference type="NCBIfam" id="TIGR00059">
    <property type="entry name" value="L17"/>
    <property type="match status" value="1"/>
</dbReference>
<keyword evidence="2 4" id="KW-0689">Ribosomal protein</keyword>
<evidence type="ECO:0000256" key="1">
    <source>
        <dbReference type="ARBA" id="ARBA00008777"/>
    </source>
</evidence>
<proteinExistence type="inferred from homology"/>
<dbReference type="AlphaFoldDB" id="A0A1I4LIY5"/>
<keyword evidence="7" id="KW-1185">Reference proteome</keyword>
<dbReference type="PANTHER" id="PTHR14413:SF16">
    <property type="entry name" value="LARGE RIBOSOMAL SUBUNIT PROTEIN BL17M"/>
    <property type="match status" value="1"/>
</dbReference>
<sequence>MAKRKLQKRSAHRQAMLSNLATSLFRQGRIQTTLPKAKELRSYAEKLITKAKTNDLSSRRSVMKKIKDKEIVTKLFDEIAPQYSERPGGYTRILKMYPRKGDAAKQAIIELVE</sequence>
<keyword evidence="3 4" id="KW-0687">Ribonucleoprotein</keyword>
<reference evidence="6 7" key="1">
    <citation type="submission" date="2016-10" db="EMBL/GenBank/DDBJ databases">
        <authorList>
            <person name="de Groot N.N."/>
        </authorList>
    </citation>
    <scope>NUCLEOTIDE SEQUENCE [LARGE SCALE GENOMIC DNA]</scope>
    <source>
        <strain evidence="6 7">ATCC 51327</strain>
    </source>
</reference>
<dbReference type="PROSITE" id="PS01167">
    <property type="entry name" value="RIBOSOMAL_L17"/>
    <property type="match status" value="1"/>
</dbReference>
<evidence type="ECO:0000256" key="2">
    <source>
        <dbReference type="ARBA" id="ARBA00022980"/>
    </source>
</evidence>
<dbReference type="GO" id="GO:0003735">
    <property type="term" value="F:structural constituent of ribosome"/>
    <property type="evidence" value="ECO:0007669"/>
    <property type="project" value="InterPro"/>
</dbReference>
<evidence type="ECO:0000313" key="7">
    <source>
        <dbReference type="Proteomes" id="UP000199006"/>
    </source>
</evidence>
<dbReference type="InterPro" id="IPR000456">
    <property type="entry name" value="Ribosomal_bL17"/>
</dbReference>
<comment type="subunit">
    <text evidence="4">Part of the 50S ribosomal subunit. Contacts protein L32.</text>
</comment>
<dbReference type="HAMAP" id="MF_01368">
    <property type="entry name" value="Ribosomal_bL17"/>
    <property type="match status" value="1"/>
</dbReference>
<dbReference type="Gene3D" id="3.90.1030.10">
    <property type="entry name" value="Ribosomal protein L17"/>
    <property type="match status" value="1"/>
</dbReference>
<dbReference type="GO" id="GO:0006412">
    <property type="term" value="P:translation"/>
    <property type="evidence" value="ECO:0007669"/>
    <property type="project" value="UniProtKB-UniRule"/>
</dbReference>
<dbReference type="OrthoDB" id="9809073at2"/>
<name>A0A1I4LIY5_9FIRM</name>
<dbReference type="InterPro" id="IPR036373">
    <property type="entry name" value="Ribosomal_bL17_sf"/>
</dbReference>
<dbReference type="EMBL" id="FOTI01000041">
    <property type="protein sequence ID" value="SFL90763.1"/>
    <property type="molecule type" value="Genomic_DNA"/>
</dbReference>
<comment type="similarity">
    <text evidence="1 4 5">Belongs to the bacterial ribosomal protein bL17 family.</text>
</comment>
<dbReference type="FunFam" id="3.90.1030.10:FF:000001">
    <property type="entry name" value="50S ribosomal protein L17"/>
    <property type="match status" value="1"/>
</dbReference>
<evidence type="ECO:0000256" key="5">
    <source>
        <dbReference type="RuleBase" id="RU000660"/>
    </source>
</evidence>
<evidence type="ECO:0000256" key="3">
    <source>
        <dbReference type="ARBA" id="ARBA00023274"/>
    </source>
</evidence>
<dbReference type="InterPro" id="IPR047859">
    <property type="entry name" value="Ribosomal_bL17_CS"/>
</dbReference>
<accession>A0A1I4LIY5</accession>